<evidence type="ECO:0000313" key="1">
    <source>
        <dbReference type="EMBL" id="CAK5087985.1"/>
    </source>
</evidence>
<proteinExistence type="predicted"/>
<gene>
    <name evidence="1" type="ORF">MENTE1834_LOCUS35617</name>
</gene>
<sequence>MFALFLLMQCCVVMGPHTPHHSQHPAEAELEHQKIKLIKTTEEKFKTLLEPTLEFDGTDEQIKNRIEIFEKERSTEPVESVEEVIEILNEFLKAREEIKLPEMDTTTNFIVQTNPFLPDPTPGAVKSLEEALIKLKTSKTPEHYNDLFKHLKAFWLVEKAVSKI</sequence>
<name>A0ACB1AD32_MELEN</name>
<comment type="caution">
    <text evidence="1">The sequence shown here is derived from an EMBL/GenBank/DDBJ whole genome shotgun (WGS) entry which is preliminary data.</text>
</comment>
<keyword evidence="2" id="KW-1185">Reference proteome</keyword>
<organism evidence="1 2">
    <name type="scientific">Meloidogyne enterolobii</name>
    <name type="common">Root-knot nematode worm</name>
    <name type="synonym">Meloidogyne mayaguensis</name>
    <dbReference type="NCBI Taxonomy" id="390850"/>
    <lineage>
        <taxon>Eukaryota</taxon>
        <taxon>Metazoa</taxon>
        <taxon>Ecdysozoa</taxon>
        <taxon>Nematoda</taxon>
        <taxon>Chromadorea</taxon>
        <taxon>Rhabditida</taxon>
        <taxon>Tylenchina</taxon>
        <taxon>Tylenchomorpha</taxon>
        <taxon>Tylenchoidea</taxon>
        <taxon>Meloidogynidae</taxon>
        <taxon>Meloidogyninae</taxon>
        <taxon>Meloidogyne</taxon>
    </lineage>
</organism>
<reference evidence="1" key="1">
    <citation type="submission" date="2023-11" db="EMBL/GenBank/DDBJ databases">
        <authorList>
            <person name="Poullet M."/>
        </authorList>
    </citation>
    <scope>NUCLEOTIDE SEQUENCE</scope>
    <source>
        <strain evidence="1">E1834</strain>
    </source>
</reference>
<dbReference type="EMBL" id="CAVMJV010000068">
    <property type="protein sequence ID" value="CAK5087985.1"/>
    <property type="molecule type" value="Genomic_DNA"/>
</dbReference>
<protein>
    <submittedName>
        <fullName evidence="1">Uncharacterized protein</fullName>
    </submittedName>
</protein>
<evidence type="ECO:0000313" key="2">
    <source>
        <dbReference type="Proteomes" id="UP001497535"/>
    </source>
</evidence>
<dbReference type="Proteomes" id="UP001497535">
    <property type="component" value="Unassembled WGS sequence"/>
</dbReference>
<accession>A0ACB1AD32</accession>